<dbReference type="Proteomes" id="UP001161409">
    <property type="component" value="Unassembled WGS sequence"/>
</dbReference>
<feature type="region of interest" description="Disordered" evidence="1">
    <location>
        <begin position="85"/>
        <end position="111"/>
    </location>
</feature>
<keyword evidence="3" id="KW-1185">Reference proteome</keyword>
<sequence>MSGDGVGQDAVVLFAEGDKGYFPNGEIPGPTTFEQGLNGDGGGAFGRKTKDARADSRKGKGFKAGLVSETKAVHVALSQEIGLPPLSAVPDRTHPVNHMPRRQIEPRRQARLPCGASAQCPAKFEKV</sequence>
<evidence type="ECO:0000313" key="3">
    <source>
        <dbReference type="Proteomes" id="UP001161409"/>
    </source>
</evidence>
<feature type="region of interest" description="Disordered" evidence="1">
    <location>
        <begin position="23"/>
        <end position="59"/>
    </location>
</feature>
<proteinExistence type="predicted"/>
<organism evidence="2 3">
    <name type="scientific">Sneathiella chinensis</name>
    <dbReference type="NCBI Taxonomy" id="349750"/>
    <lineage>
        <taxon>Bacteria</taxon>
        <taxon>Pseudomonadati</taxon>
        <taxon>Pseudomonadota</taxon>
        <taxon>Alphaproteobacteria</taxon>
        <taxon>Sneathiellales</taxon>
        <taxon>Sneathiellaceae</taxon>
        <taxon>Sneathiella</taxon>
    </lineage>
</organism>
<protein>
    <submittedName>
        <fullName evidence="2">Uncharacterized protein</fullName>
    </submittedName>
</protein>
<comment type="caution">
    <text evidence="2">The sequence shown here is derived from an EMBL/GenBank/DDBJ whole genome shotgun (WGS) entry which is preliminary data.</text>
</comment>
<dbReference type="EMBL" id="BSNF01000008">
    <property type="protein sequence ID" value="GLQ07609.1"/>
    <property type="molecule type" value="Genomic_DNA"/>
</dbReference>
<name>A0ABQ5U651_9PROT</name>
<evidence type="ECO:0000256" key="1">
    <source>
        <dbReference type="SAM" id="MobiDB-lite"/>
    </source>
</evidence>
<evidence type="ECO:0000313" key="2">
    <source>
        <dbReference type="EMBL" id="GLQ07609.1"/>
    </source>
</evidence>
<gene>
    <name evidence="2" type="ORF">GCM10007924_28300</name>
</gene>
<reference evidence="2" key="2">
    <citation type="submission" date="2023-01" db="EMBL/GenBank/DDBJ databases">
        <title>Draft genome sequence of Sneathiella chinensis strain NBRC 103408.</title>
        <authorList>
            <person name="Sun Q."/>
            <person name="Mori K."/>
        </authorList>
    </citation>
    <scope>NUCLEOTIDE SEQUENCE</scope>
    <source>
        <strain evidence="2">NBRC 103408</strain>
    </source>
</reference>
<accession>A0ABQ5U651</accession>
<feature type="compositionally biased region" description="Basic and acidic residues" evidence="1">
    <location>
        <begin position="48"/>
        <end position="58"/>
    </location>
</feature>
<reference evidence="2" key="1">
    <citation type="journal article" date="2014" name="Int. J. Syst. Evol. Microbiol.">
        <title>Complete genome of a new Firmicutes species belonging to the dominant human colonic microbiota ('Ruminococcus bicirculans') reveals two chromosomes and a selective capacity to utilize plant glucans.</title>
        <authorList>
            <consortium name="NISC Comparative Sequencing Program"/>
            <person name="Wegmann U."/>
            <person name="Louis P."/>
            <person name="Goesmann A."/>
            <person name="Henrissat B."/>
            <person name="Duncan S.H."/>
            <person name="Flint H.J."/>
        </authorList>
    </citation>
    <scope>NUCLEOTIDE SEQUENCE</scope>
    <source>
        <strain evidence="2">NBRC 103408</strain>
    </source>
</reference>